<dbReference type="RefSeq" id="WP_168521300.1">
    <property type="nucleotide sequence ID" value="NZ_JAAXLS010000045.1"/>
</dbReference>
<feature type="compositionally biased region" description="Low complexity" evidence="1">
    <location>
        <begin position="28"/>
        <end position="41"/>
    </location>
</feature>
<dbReference type="Pfam" id="PF18914">
    <property type="entry name" value="DUF5666"/>
    <property type="match status" value="1"/>
</dbReference>
<dbReference type="EMBL" id="JAAXLS010000045">
    <property type="protein sequence ID" value="NKQ57960.1"/>
    <property type="molecule type" value="Genomic_DNA"/>
</dbReference>
<proteinExistence type="predicted"/>
<feature type="region of interest" description="Disordered" evidence="1">
    <location>
        <begin position="28"/>
        <end position="49"/>
    </location>
</feature>
<feature type="domain" description="DUF5666" evidence="3">
    <location>
        <begin position="162"/>
        <end position="231"/>
    </location>
</feature>
<evidence type="ECO:0000256" key="2">
    <source>
        <dbReference type="SAM" id="SignalP"/>
    </source>
</evidence>
<dbReference type="PROSITE" id="PS51257">
    <property type="entry name" value="PROKAR_LIPOPROTEIN"/>
    <property type="match status" value="1"/>
</dbReference>
<comment type="caution">
    <text evidence="4">The sequence shown here is derived from an EMBL/GenBank/DDBJ whole genome shotgun (WGS) entry which is preliminary data.</text>
</comment>
<keyword evidence="2" id="KW-0732">Signal</keyword>
<evidence type="ECO:0000259" key="3">
    <source>
        <dbReference type="Pfam" id="PF18914"/>
    </source>
</evidence>
<feature type="signal peptide" evidence="2">
    <location>
        <begin position="1"/>
        <end position="30"/>
    </location>
</feature>
<keyword evidence="5" id="KW-1185">Reference proteome</keyword>
<organism evidence="4 5">
    <name type="scientific">Amycolatopsis acididurans</name>
    <dbReference type="NCBI Taxonomy" id="2724524"/>
    <lineage>
        <taxon>Bacteria</taxon>
        <taxon>Bacillati</taxon>
        <taxon>Actinomycetota</taxon>
        <taxon>Actinomycetes</taxon>
        <taxon>Pseudonocardiales</taxon>
        <taxon>Pseudonocardiaceae</taxon>
        <taxon>Amycolatopsis</taxon>
    </lineage>
</organism>
<evidence type="ECO:0000256" key="1">
    <source>
        <dbReference type="SAM" id="MobiDB-lite"/>
    </source>
</evidence>
<reference evidence="4 5" key="1">
    <citation type="submission" date="2020-04" db="EMBL/GenBank/DDBJ databases">
        <title>Novel species.</title>
        <authorList>
            <person name="Teo W.F.A."/>
            <person name="Lipun K."/>
            <person name="Srisuk N."/>
            <person name="Duangmal K."/>
        </authorList>
    </citation>
    <scope>NUCLEOTIDE SEQUENCE [LARGE SCALE GENOMIC DNA]</scope>
    <source>
        <strain evidence="4 5">K13G38</strain>
    </source>
</reference>
<name>A0ABX1JDV4_9PSEU</name>
<evidence type="ECO:0000313" key="5">
    <source>
        <dbReference type="Proteomes" id="UP000715441"/>
    </source>
</evidence>
<gene>
    <name evidence="4" type="ORF">HFP15_34375</name>
</gene>
<dbReference type="InterPro" id="IPR043724">
    <property type="entry name" value="DUF5666"/>
</dbReference>
<feature type="chain" id="PRO_5045971637" description="DUF5666 domain-containing protein" evidence="2">
    <location>
        <begin position="31"/>
        <end position="259"/>
    </location>
</feature>
<feature type="region of interest" description="Disordered" evidence="1">
    <location>
        <begin position="235"/>
        <end position="259"/>
    </location>
</feature>
<dbReference type="Proteomes" id="UP000715441">
    <property type="component" value="Unassembled WGS sequence"/>
</dbReference>
<feature type="region of interest" description="Disordered" evidence="1">
    <location>
        <begin position="127"/>
        <end position="158"/>
    </location>
</feature>
<evidence type="ECO:0000313" key="4">
    <source>
        <dbReference type="EMBL" id="NKQ57960.1"/>
    </source>
</evidence>
<protein>
    <recommendedName>
        <fullName evidence="3">DUF5666 domain-containing protein</fullName>
    </recommendedName>
</protein>
<sequence>MFRRLVPAVIGGALVLLVAACGSSSGTPTAAAPTSAAQPSAGRGGGPAASGTVAALAQSSLELQNASSGQVTVNYSGDTTFTNRVAAALADVTTGSCVVVTGTGTPVAAKTVEISAATAGGCTAGFGGGPGGMRPQNGTGSRAPRPSGTNGNNPAGGGRAFGTVTAVSPTGFTVRQDNRQTGATTDVQVSVDSSTTYTKSEAANSSALKVGECVAATGQTDDTGAVTAKTIVISQAGPNGCGTGRQRNGGPNAGGGTNG</sequence>
<accession>A0ABX1JDV4</accession>